<comment type="subunit">
    <text evidence="5">Complex I is composed of 45 different subunits. This a component of the hydrophobic protein fraction. Interacts with BLOC1S1. Interacts with SLC2A4. Interacts with CLOCK. Interacts with RAB5IF.</text>
</comment>
<comment type="similarity">
    <text evidence="1">Belongs to the complex I NDUFA9 subunit family.</text>
</comment>
<dbReference type="InterPro" id="IPR036291">
    <property type="entry name" value="NAD(P)-bd_dom_sf"/>
</dbReference>
<organism evidence="8 9">
    <name type="scientific">Ramazzottius varieornatus</name>
    <name type="common">Water bear</name>
    <name type="synonym">Tardigrade</name>
    <dbReference type="NCBI Taxonomy" id="947166"/>
    <lineage>
        <taxon>Eukaryota</taxon>
        <taxon>Metazoa</taxon>
        <taxon>Ecdysozoa</taxon>
        <taxon>Tardigrada</taxon>
        <taxon>Eutardigrada</taxon>
        <taxon>Parachela</taxon>
        <taxon>Hypsibioidea</taxon>
        <taxon>Ramazzottiidae</taxon>
        <taxon>Ramazzottius</taxon>
    </lineage>
</organism>
<accession>A0A1D1VPP5</accession>
<protein>
    <recommendedName>
        <fullName evidence="2">NADH dehydrogenase [ubiquinone] 1 alpha subcomplex subunit 9, mitochondrial</fullName>
    </recommendedName>
    <alternativeName>
        <fullName evidence="4">Complex I-39kD</fullName>
    </alternativeName>
    <alternativeName>
        <fullName evidence="3">NADH-ubiquinone oxidoreductase 39 kDa subunit</fullName>
    </alternativeName>
</protein>
<dbReference type="PANTHER" id="PTHR12126:SF11">
    <property type="entry name" value="NADH DEHYDROGENASE [UBIQUINONE] 1 ALPHA SUBCOMPLEX SUBUNIT 9, MITOCHONDRIAL"/>
    <property type="match status" value="1"/>
</dbReference>
<evidence type="ECO:0000259" key="7">
    <source>
        <dbReference type="Pfam" id="PF01370"/>
    </source>
</evidence>
<dbReference type="SUPFAM" id="SSF51735">
    <property type="entry name" value="NAD(P)-binding Rossmann-fold domains"/>
    <property type="match status" value="1"/>
</dbReference>
<dbReference type="CDD" id="cd05271">
    <property type="entry name" value="NDUFA9_like_SDR_a"/>
    <property type="match status" value="1"/>
</dbReference>
<evidence type="ECO:0000256" key="4">
    <source>
        <dbReference type="ARBA" id="ARBA00043145"/>
    </source>
</evidence>
<feature type="compositionally biased region" description="Polar residues" evidence="6">
    <location>
        <begin position="56"/>
        <end position="65"/>
    </location>
</feature>
<evidence type="ECO:0000313" key="9">
    <source>
        <dbReference type="Proteomes" id="UP000186922"/>
    </source>
</evidence>
<dbReference type="Pfam" id="PF01370">
    <property type="entry name" value="Epimerase"/>
    <property type="match status" value="1"/>
</dbReference>
<keyword evidence="9" id="KW-1185">Reference proteome</keyword>
<reference evidence="8 9" key="1">
    <citation type="journal article" date="2016" name="Nat. Commun.">
        <title>Extremotolerant tardigrade genome and improved radiotolerance of human cultured cells by tardigrade-unique protein.</title>
        <authorList>
            <person name="Hashimoto T."/>
            <person name="Horikawa D.D."/>
            <person name="Saito Y."/>
            <person name="Kuwahara H."/>
            <person name="Kozuka-Hata H."/>
            <person name="Shin-I T."/>
            <person name="Minakuchi Y."/>
            <person name="Ohishi K."/>
            <person name="Motoyama A."/>
            <person name="Aizu T."/>
            <person name="Enomoto A."/>
            <person name="Kondo K."/>
            <person name="Tanaka S."/>
            <person name="Hara Y."/>
            <person name="Koshikawa S."/>
            <person name="Sagara H."/>
            <person name="Miura T."/>
            <person name="Yokobori S."/>
            <person name="Miyagawa K."/>
            <person name="Suzuki Y."/>
            <person name="Kubo T."/>
            <person name="Oyama M."/>
            <person name="Kohara Y."/>
            <person name="Fujiyama A."/>
            <person name="Arakawa K."/>
            <person name="Katayama T."/>
            <person name="Toyoda A."/>
            <person name="Kunieda T."/>
        </authorList>
    </citation>
    <scope>NUCLEOTIDE SEQUENCE [LARGE SCALE GENOMIC DNA]</scope>
    <source>
        <strain evidence="8 9">YOKOZUNA-1</strain>
    </source>
</reference>
<dbReference type="GO" id="GO:0005739">
    <property type="term" value="C:mitochondrion"/>
    <property type="evidence" value="ECO:0007669"/>
    <property type="project" value="TreeGrafter"/>
</dbReference>
<feature type="domain" description="NAD-dependent epimerase/dehydratase" evidence="7">
    <location>
        <begin position="129"/>
        <end position="301"/>
    </location>
</feature>
<gene>
    <name evidence="8" type="primary">RvY_13937-1</name>
    <name evidence="8" type="synonym">RvY_13937.1</name>
    <name evidence="8" type="ORF">RvY_13937</name>
</gene>
<dbReference type="EMBL" id="BDGG01000009">
    <property type="protein sequence ID" value="GAV03530.1"/>
    <property type="molecule type" value="Genomic_DNA"/>
</dbReference>
<sequence length="448" mass="50862">MHSTGGLVKLRTLCDSRITSQQCATATRLFIREKHDSHLGNAANRHVEGPDHVPQVPTSAKSSILGNMKRGRGGRSSFSGIVATVFGASQRALVAPVLINALGKIGSQIIVAHRCDPYDVKDFKLMGDLGQILFHQVDLRDEAAIRKSMKYSNVVINLIGRDYETKNFSFEQVHVEGARRLARIARETGVGTFIHLSALNAAEKPKRCILPGGSKFLASKWRGENAVREEFPDAIIMRPADIFGPEDRFFNYYARPWRKNATYMPLWKSGEQTIKQPVYVGDVCEGIVKSISDKDAPGRTYDLVGPRRYYLSDLVDWMHLVMRRNPEFWGYIRGPLDPITAFKIFCSTFFAYNTPRMTMERTEREYVTDVRTPGNLDLEDLGLTSLKNLEDYAPWHLKPYRAFNYYTEELGEFPDPGFPYSMPGDKKSAFDDDYLPALPKDWLPRIIY</sequence>
<dbReference type="GO" id="GO:0044877">
    <property type="term" value="F:protein-containing complex binding"/>
    <property type="evidence" value="ECO:0007669"/>
    <property type="project" value="TreeGrafter"/>
</dbReference>
<name>A0A1D1VPP5_RAMVA</name>
<dbReference type="InterPro" id="IPR051207">
    <property type="entry name" value="ComplexI_NDUFA9_subunit"/>
</dbReference>
<evidence type="ECO:0000256" key="1">
    <source>
        <dbReference type="ARBA" id="ARBA00038501"/>
    </source>
</evidence>
<dbReference type="AlphaFoldDB" id="A0A1D1VPP5"/>
<proteinExistence type="inferred from homology"/>
<dbReference type="PANTHER" id="PTHR12126">
    <property type="entry name" value="NADH-UBIQUINONE OXIDOREDUCTASE 39 KDA SUBUNIT-RELATED"/>
    <property type="match status" value="1"/>
</dbReference>
<evidence type="ECO:0000256" key="3">
    <source>
        <dbReference type="ARBA" id="ARBA00042000"/>
    </source>
</evidence>
<dbReference type="OrthoDB" id="275457at2759"/>
<evidence type="ECO:0000256" key="6">
    <source>
        <dbReference type="SAM" id="MobiDB-lite"/>
    </source>
</evidence>
<dbReference type="Proteomes" id="UP000186922">
    <property type="component" value="Unassembled WGS sequence"/>
</dbReference>
<evidence type="ECO:0000256" key="2">
    <source>
        <dbReference type="ARBA" id="ARBA00040720"/>
    </source>
</evidence>
<comment type="caution">
    <text evidence="8">The sequence shown here is derived from an EMBL/GenBank/DDBJ whole genome shotgun (WGS) entry which is preliminary data.</text>
</comment>
<dbReference type="STRING" id="947166.A0A1D1VPP5"/>
<dbReference type="Gene3D" id="3.40.50.720">
    <property type="entry name" value="NAD(P)-binding Rossmann-like Domain"/>
    <property type="match status" value="1"/>
</dbReference>
<evidence type="ECO:0000313" key="8">
    <source>
        <dbReference type="EMBL" id="GAV03530.1"/>
    </source>
</evidence>
<feature type="region of interest" description="Disordered" evidence="6">
    <location>
        <begin position="41"/>
        <end position="71"/>
    </location>
</feature>
<evidence type="ECO:0000256" key="5">
    <source>
        <dbReference type="ARBA" id="ARBA00046455"/>
    </source>
</evidence>
<dbReference type="InterPro" id="IPR001509">
    <property type="entry name" value="Epimerase_deHydtase"/>
</dbReference>